<dbReference type="Pfam" id="PF01687">
    <property type="entry name" value="Flavokinase"/>
    <property type="match status" value="1"/>
</dbReference>
<comment type="similarity">
    <text evidence="15">Belongs to the ribF family.</text>
</comment>
<dbReference type="InterPro" id="IPR002606">
    <property type="entry name" value="Riboflavin_kinase_bac"/>
</dbReference>
<dbReference type="EC" id="2.7.7.2" evidence="15"/>
<dbReference type="PANTHER" id="PTHR22749:SF6">
    <property type="entry name" value="RIBOFLAVIN KINASE"/>
    <property type="match status" value="1"/>
</dbReference>
<evidence type="ECO:0000256" key="9">
    <source>
        <dbReference type="ARBA" id="ARBA00022777"/>
    </source>
</evidence>
<organism evidence="17 18">
    <name type="scientific">Phycisphaera mikurensis (strain NBRC 102666 / KCTC 22515 / FYK2301M01)</name>
    <dbReference type="NCBI Taxonomy" id="1142394"/>
    <lineage>
        <taxon>Bacteria</taxon>
        <taxon>Pseudomonadati</taxon>
        <taxon>Planctomycetota</taxon>
        <taxon>Phycisphaerae</taxon>
        <taxon>Phycisphaerales</taxon>
        <taxon>Phycisphaeraceae</taxon>
        <taxon>Phycisphaera</taxon>
    </lineage>
</organism>
<accession>I0IG47</accession>
<keyword evidence="9 15" id="KW-0418">Kinase</keyword>
<dbReference type="GO" id="GO:0008531">
    <property type="term" value="F:riboflavin kinase activity"/>
    <property type="evidence" value="ECO:0007669"/>
    <property type="project" value="UniProtKB-UniRule"/>
</dbReference>
<dbReference type="Proteomes" id="UP000007881">
    <property type="component" value="Chromosome"/>
</dbReference>
<keyword evidence="8 15" id="KW-0547">Nucleotide-binding</keyword>
<protein>
    <recommendedName>
        <fullName evidence="15">Riboflavin biosynthesis protein</fullName>
    </recommendedName>
    <domain>
        <recommendedName>
            <fullName evidence="15">Riboflavin kinase</fullName>
            <ecNumber evidence="15">2.7.1.26</ecNumber>
        </recommendedName>
        <alternativeName>
            <fullName evidence="15">Flavokinase</fullName>
        </alternativeName>
    </domain>
    <domain>
        <recommendedName>
            <fullName evidence="15">FMN adenylyltransferase</fullName>
            <ecNumber evidence="15">2.7.7.2</ecNumber>
        </recommendedName>
        <alternativeName>
            <fullName evidence="15">FAD pyrophosphorylase</fullName>
        </alternativeName>
        <alternativeName>
            <fullName evidence="15">FAD synthase</fullName>
        </alternativeName>
    </domain>
</protein>
<keyword evidence="10 15" id="KW-0274">FAD</keyword>
<dbReference type="InterPro" id="IPR015864">
    <property type="entry name" value="FAD_synthase"/>
</dbReference>
<evidence type="ECO:0000259" key="16">
    <source>
        <dbReference type="SMART" id="SM00904"/>
    </source>
</evidence>
<comment type="catalytic activity">
    <reaction evidence="14 15">
        <text>FMN + ATP + H(+) = FAD + diphosphate</text>
        <dbReference type="Rhea" id="RHEA:17237"/>
        <dbReference type="ChEBI" id="CHEBI:15378"/>
        <dbReference type="ChEBI" id="CHEBI:30616"/>
        <dbReference type="ChEBI" id="CHEBI:33019"/>
        <dbReference type="ChEBI" id="CHEBI:57692"/>
        <dbReference type="ChEBI" id="CHEBI:58210"/>
        <dbReference type="EC" id="2.7.7.2"/>
    </reaction>
</comment>
<dbReference type="InterPro" id="IPR015865">
    <property type="entry name" value="Riboflavin_kinase_bac/euk"/>
</dbReference>
<comment type="pathway">
    <text evidence="3 15">Cofactor biosynthesis; FMN biosynthesis; FMN from riboflavin (ATP route): step 1/1.</text>
</comment>
<dbReference type="SMART" id="SM00904">
    <property type="entry name" value="Flavokinase"/>
    <property type="match status" value="1"/>
</dbReference>
<keyword evidence="12" id="KW-0511">Multifunctional enzyme</keyword>
<dbReference type="Gene3D" id="2.40.30.30">
    <property type="entry name" value="Riboflavin kinase-like"/>
    <property type="match status" value="1"/>
</dbReference>
<dbReference type="NCBIfam" id="TIGR00083">
    <property type="entry name" value="ribF"/>
    <property type="match status" value="1"/>
</dbReference>
<dbReference type="AlphaFoldDB" id="I0IG47"/>
<comment type="catalytic activity">
    <reaction evidence="13 15">
        <text>riboflavin + ATP = FMN + ADP + H(+)</text>
        <dbReference type="Rhea" id="RHEA:14357"/>
        <dbReference type="ChEBI" id="CHEBI:15378"/>
        <dbReference type="ChEBI" id="CHEBI:30616"/>
        <dbReference type="ChEBI" id="CHEBI:57986"/>
        <dbReference type="ChEBI" id="CHEBI:58210"/>
        <dbReference type="ChEBI" id="CHEBI:456216"/>
        <dbReference type="EC" id="2.7.1.26"/>
    </reaction>
</comment>
<evidence type="ECO:0000256" key="3">
    <source>
        <dbReference type="ARBA" id="ARBA00005201"/>
    </source>
</evidence>
<evidence type="ECO:0000256" key="6">
    <source>
        <dbReference type="ARBA" id="ARBA00022679"/>
    </source>
</evidence>
<dbReference type="Gene3D" id="3.40.50.620">
    <property type="entry name" value="HUPs"/>
    <property type="match status" value="1"/>
</dbReference>
<sequence>MRRTVLSLGNFDGVHLGHQALLRTCRRHAEAAGAGVDVVAVTFDPPPVRVLRPDAEPLRIDTLQDRVRRLRHAGADRVEVLVPTPELLAEEAEGFIAGLVGRFHPVAIVEGPDFRFGRGRRGDLALLAALGRDAGFEAVRLDRTHARLASGESVAVSSSRIRALVAEGRVADAACCLGRPLERVARVVRGEQRGRTIGFPTLNLDPADLDGCVLPAEGVYAARVAVSGDTQRRDLPAAVSIGTKPTFDGTVLTVEAHLIGFSGDLYGAQVRVGFVRCLRAQRRYEGVDALRVALAADVEAAAEILAERPLEATPR</sequence>
<dbReference type="EMBL" id="AP012338">
    <property type="protein sequence ID" value="BAM04235.1"/>
    <property type="molecule type" value="Genomic_DNA"/>
</dbReference>
<reference evidence="17 18" key="1">
    <citation type="submission" date="2012-02" db="EMBL/GenBank/DDBJ databases">
        <title>Complete genome sequence of Phycisphaera mikurensis NBRC 102666.</title>
        <authorList>
            <person name="Ankai A."/>
            <person name="Hosoyama A."/>
            <person name="Terui Y."/>
            <person name="Sekine M."/>
            <person name="Fukai R."/>
            <person name="Kato Y."/>
            <person name="Nakamura S."/>
            <person name="Yamada-Narita S."/>
            <person name="Kawakoshi A."/>
            <person name="Fukunaga Y."/>
            <person name="Yamazaki S."/>
            <person name="Fujita N."/>
        </authorList>
    </citation>
    <scope>NUCLEOTIDE SEQUENCE [LARGE SCALE GENOMIC DNA]</scope>
    <source>
        <strain evidence="18">NBRC 102666 / KCTC 22515 / FYK2301M01</strain>
    </source>
</reference>
<dbReference type="SUPFAM" id="SSF52374">
    <property type="entry name" value="Nucleotidylyl transferase"/>
    <property type="match status" value="1"/>
</dbReference>
<dbReference type="PIRSF" id="PIRSF004491">
    <property type="entry name" value="FAD_Synth"/>
    <property type="match status" value="1"/>
</dbReference>
<dbReference type="GO" id="GO:0003919">
    <property type="term" value="F:FMN adenylyltransferase activity"/>
    <property type="evidence" value="ECO:0007669"/>
    <property type="project" value="UniProtKB-UniRule"/>
</dbReference>
<dbReference type="InterPro" id="IPR004821">
    <property type="entry name" value="Cyt_trans-like"/>
</dbReference>
<keyword evidence="18" id="KW-1185">Reference proteome</keyword>
<dbReference type="PATRIC" id="fig|1142394.8.peg.2140"/>
<dbReference type="KEGG" id="phm:PSMK_20760"/>
<dbReference type="eggNOG" id="COG0196">
    <property type="taxonomic scope" value="Bacteria"/>
</dbReference>
<proteinExistence type="inferred from homology"/>
<feature type="domain" description="Riboflavin kinase" evidence="16">
    <location>
        <begin position="176"/>
        <end position="306"/>
    </location>
</feature>
<keyword evidence="5 15" id="KW-0288">FMN</keyword>
<evidence type="ECO:0000313" key="18">
    <source>
        <dbReference type="Proteomes" id="UP000007881"/>
    </source>
</evidence>
<evidence type="ECO:0000256" key="12">
    <source>
        <dbReference type="ARBA" id="ARBA00023268"/>
    </source>
</evidence>
<evidence type="ECO:0000256" key="10">
    <source>
        <dbReference type="ARBA" id="ARBA00022827"/>
    </source>
</evidence>
<gene>
    <name evidence="17" type="primary">ribF</name>
    <name evidence="17" type="ordered locus">PSMK_20760</name>
</gene>
<keyword evidence="11 15" id="KW-0067">ATP-binding</keyword>
<keyword evidence="4 15" id="KW-0285">Flavoprotein</keyword>
<dbReference type="SUPFAM" id="SSF82114">
    <property type="entry name" value="Riboflavin kinase-like"/>
    <property type="match status" value="1"/>
</dbReference>
<dbReference type="InterPro" id="IPR023465">
    <property type="entry name" value="Riboflavin_kinase_dom_sf"/>
</dbReference>
<dbReference type="GO" id="GO:0009398">
    <property type="term" value="P:FMN biosynthetic process"/>
    <property type="evidence" value="ECO:0007669"/>
    <property type="project" value="UniProtKB-UniRule"/>
</dbReference>
<dbReference type="UniPathway" id="UPA00276">
    <property type="reaction ID" value="UER00406"/>
</dbReference>
<dbReference type="CDD" id="cd02064">
    <property type="entry name" value="FAD_synthetase_N"/>
    <property type="match status" value="1"/>
</dbReference>
<evidence type="ECO:0000256" key="2">
    <source>
        <dbReference type="ARBA" id="ARBA00004726"/>
    </source>
</evidence>
<evidence type="ECO:0000256" key="11">
    <source>
        <dbReference type="ARBA" id="ARBA00022840"/>
    </source>
</evidence>
<dbReference type="PANTHER" id="PTHR22749">
    <property type="entry name" value="RIBOFLAVIN KINASE/FMN ADENYLYLTRANSFERASE"/>
    <property type="match status" value="1"/>
</dbReference>
<dbReference type="UniPathway" id="UPA00277">
    <property type="reaction ID" value="UER00407"/>
</dbReference>
<comment type="pathway">
    <text evidence="2 15">Cofactor biosynthesis; FAD biosynthesis; FAD from FMN: step 1/1.</text>
</comment>
<dbReference type="InterPro" id="IPR014729">
    <property type="entry name" value="Rossmann-like_a/b/a_fold"/>
</dbReference>
<dbReference type="RefSeq" id="WP_014437453.1">
    <property type="nucleotide sequence ID" value="NC_017080.1"/>
</dbReference>
<evidence type="ECO:0000256" key="5">
    <source>
        <dbReference type="ARBA" id="ARBA00022643"/>
    </source>
</evidence>
<dbReference type="STRING" id="1142394.PSMK_20760"/>
<dbReference type="GO" id="GO:0005524">
    <property type="term" value="F:ATP binding"/>
    <property type="evidence" value="ECO:0007669"/>
    <property type="project" value="UniProtKB-UniRule"/>
</dbReference>
<comment type="function">
    <text evidence="1">Catalyzes the phosphorylation of riboflavin to FMN followed by the adenylation of FMN to FAD.</text>
</comment>
<evidence type="ECO:0000313" key="17">
    <source>
        <dbReference type="EMBL" id="BAM04235.1"/>
    </source>
</evidence>
<name>I0IG47_PHYMF</name>
<dbReference type="GO" id="GO:0006747">
    <property type="term" value="P:FAD biosynthetic process"/>
    <property type="evidence" value="ECO:0007669"/>
    <property type="project" value="UniProtKB-UniRule"/>
</dbReference>
<dbReference type="GO" id="GO:0009231">
    <property type="term" value="P:riboflavin biosynthetic process"/>
    <property type="evidence" value="ECO:0007669"/>
    <property type="project" value="InterPro"/>
</dbReference>
<dbReference type="Pfam" id="PF06574">
    <property type="entry name" value="FAD_syn"/>
    <property type="match status" value="1"/>
</dbReference>
<evidence type="ECO:0000256" key="14">
    <source>
        <dbReference type="ARBA" id="ARBA00049494"/>
    </source>
</evidence>
<dbReference type="NCBIfam" id="TIGR00125">
    <property type="entry name" value="cyt_tran_rel"/>
    <property type="match status" value="1"/>
</dbReference>
<evidence type="ECO:0000256" key="1">
    <source>
        <dbReference type="ARBA" id="ARBA00002121"/>
    </source>
</evidence>
<dbReference type="HOGENOM" id="CLU_048437_0_1_0"/>
<dbReference type="InterPro" id="IPR023468">
    <property type="entry name" value="Riboflavin_kinase"/>
</dbReference>
<evidence type="ECO:0000256" key="13">
    <source>
        <dbReference type="ARBA" id="ARBA00047880"/>
    </source>
</evidence>
<dbReference type="EC" id="2.7.1.26" evidence="15"/>
<keyword evidence="6 15" id="KW-0808">Transferase</keyword>
<evidence type="ECO:0000256" key="4">
    <source>
        <dbReference type="ARBA" id="ARBA00022630"/>
    </source>
</evidence>
<keyword evidence="7 15" id="KW-0548">Nucleotidyltransferase</keyword>
<evidence type="ECO:0000256" key="7">
    <source>
        <dbReference type="ARBA" id="ARBA00022695"/>
    </source>
</evidence>
<evidence type="ECO:0000256" key="8">
    <source>
        <dbReference type="ARBA" id="ARBA00022741"/>
    </source>
</evidence>
<evidence type="ECO:0000256" key="15">
    <source>
        <dbReference type="PIRNR" id="PIRNR004491"/>
    </source>
</evidence>